<organism evidence="3 4">
    <name type="scientific">Eimeria acervulina</name>
    <name type="common">Coccidian parasite</name>
    <dbReference type="NCBI Taxonomy" id="5801"/>
    <lineage>
        <taxon>Eukaryota</taxon>
        <taxon>Sar</taxon>
        <taxon>Alveolata</taxon>
        <taxon>Apicomplexa</taxon>
        <taxon>Conoidasida</taxon>
        <taxon>Coccidia</taxon>
        <taxon>Eucoccidiorida</taxon>
        <taxon>Eimeriorina</taxon>
        <taxon>Eimeriidae</taxon>
        <taxon>Eimeria</taxon>
    </lineage>
</organism>
<dbReference type="OrthoDB" id="346403at2759"/>
<gene>
    <name evidence="3" type="ORF">EAH_00017350</name>
</gene>
<dbReference type="AlphaFoldDB" id="U6GQ86"/>
<sequence length="377" mass="41340">MAAAKLLRRAAAAAAAVVLLGTFQGPSDPSNLVGFSGMNFSYILAVEAGNSRGSDGQKERSGLGKGNGKGSKGGNEPERRNSDPMLQMNGDDDHAEKEGSSAKKRPAKRGGVKGQSNLRGSASNASGDKSLTSENPVLESIFSAFTEFGKDPDHPLADQVKEVRALNELIDRIFVPRLQTPPKYTGALECVNMSIYRDVLSGPKKVKDNPTLLQLAYSVIRRSPMGLEVPALFVELRVETDKRVWEERRRKEIRLYELRGEPIPERLQLSADEVVALDAEEPQDREEDLSETELAARTIMIDGWMKEQMRLRLYYQKRVGTLDGDPQDLVEAFDAGPEITVSVEEVVGLGYGAVLDPEPDDIQNSLVRRANARAAEF</sequence>
<feature type="chain" id="PRO_5004670028" evidence="2">
    <location>
        <begin position="30"/>
        <end position="377"/>
    </location>
</feature>
<protein>
    <submittedName>
        <fullName evidence="3">Uncharacterized protein</fullName>
    </submittedName>
</protein>
<name>U6GQ86_EIMAC</name>
<proteinExistence type="predicted"/>
<dbReference type="VEuPathDB" id="ToxoDB:EAH_00017350"/>
<evidence type="ECO:0000313" key="3">
    <source>
        <dbReference type="EMBL" id="CDI80764.1"/>
    </source>
</evidence>
<dbReference type="GeneID" id="25269805"/>
<dbReference type="EMBL" id="HG671323">
    <property type="protein sequence ID" value="CDI80764.1"/>
    <property type="molecule type" value="Genomic_DNA"/>
</dbReference>
<feature type="signal peptide" evidence="2">
    <location>
        <begin position="1"/>
        <end position="29"/>
    </location>
</feature>
<keyword evidence="2" id="KW-0732">Signal</keyword>
<dbReference type="OMA" id="DGWMKEQ"/>
<feature type="region of interest" description="Disordered" evidence="1">
    <location>
        <begin position="50"/>
        <end position="132"/>
    </location>
</feature>
<feature type="compositionally biased region" description="Basic and acidic residues" evidence="1">
    <location>
        <begin position="91"/>
        <end position="101"/>
    </location>
</feature>
<dbReference type="Proteomes" id="UP000018050">
    <property type="component" value="Unassembled WGS sequence"/>
</dbReference>
<reference evidence="3" key="2">
    <citation type="submission" date="2013-10" db="EMBL/GenBank/DDBJ databases">
        <authorList>
            <person name="Aslett M."/>
        </authorList>
    </citation>
    <scope>NUCLEOTIDE SEQUENCE [LARGE SCALE GENOMIC DNA]</scope>
    <source>
        <strain evidence="3">Houghton</strain>
    </source>
</reference>
<feature type="compositionally biased region" description="Basic residues" evidence="1">
    <location>
        <begin position="102"/>
        <end position="111"/>
    </location>
</feature>
<feature type="compositionally biased region" description="Gly residues" evidence="1">
    <location>
        <begin position="63"/>
        <end position="73"/>
    </location>
</feature>
<dbReference type="RefSeq" id="XP_013249310.1">
    <property type="nucleotide sequence ID" value="XM_013393856.1"/>
</dbReference>
<feature type="compositionally biased region" description="Polar residues" evidence="1">
    <location>
        <begin position="114"/>
        <end position="132"/>
    </location>
</feature>
<accession>U6GQ86</accession>
<evidence type="ECO:0000256" key="2">
    <source>
        <dbReference type="SAM" id="SignalP"/>
    </source>
</evidence>
<evidence type="ECO:0000256" key="1">
    <source>
        <dbReference type="SAM" id="MobiDB-lite"/>
    </source>
</evidence>
<keyword evidence="4" id="KW-1185">Reference proteome</keyword>
<reference evidence="3" key="1">
    <citation type="submission" date="2013-10" db="EMBL/GenBank/DDBJ databases">
        <title>Genomic analysis of the causative agents of coccidiosis in chickens.</title>
        <authorList>
            <person name="Reid A.J."/>
            <person name="Blake D."/>
            <person name="Billington K."/>
            <person name="Browne H."/>
            <person name="Dunn M."/>
            <person name="Hung S."/>
            <person name="Kawahara F."/>
            <person name="Miranda-Saavedra D."/>
            <person name="Mourier T."/>
            <person name="Nagra H."/>
            <person name="Otto T.D."/>
            <person name="Rawlings N."/>
            <person name="Sanchez A."/>
            <person name="Sanders M."/>
            <person name="Subramaniam C."/>
            <person name="Tay Y."/>
            <person name="Dear P."/>
            <person name="Doerig C."/>
            <person name="Gruber A."/>
            <person name="Parkinson J."/>
            <person name="Shirley M."/>
            <person name="Wan K.L."/>
            <person name="Berriman M."/>
            <person name="Tomley F."/>
            <person name="Pain A."/>
        </authorList>
    </citation>
    <scope>NUCLEOTIDE SEQUENCE [LARGE SCALE GENOMIC DNA]</scope>
    <source>
        <strain evidence="3">Houghton</strain>
    </source>
</reference>
<evidence type="ECO:0000313" key="4">
    <source>
        <dbReference type="Proteomes" id="UP000018050"/>
    </source>
</evidence>